<comment type="similarity">
    <text evidence="2">Belongs to the disease resistance NB-LRR family.</text>
</comment>
<dbReference type="InterPro" id="IPR010997">
    <property type="entry name" value="HRDC-like_sf"/>
</dbReference>
<sequence>MKLVSFRSKEDILSIKSIVISVEKNSKCGLTDEADHSTLTTFRWEECWLLQFKMLMLALAISYSLFNCSLFDCVLAFDNAYLVSWILPELCSLLYSTPRGSNLNGDLKSSHKLHKVNWSEHANAHNNFLSQDKFLNANFLFSLSTQKPQIDEAMAARYPATSNFEVYGLSCSGAKMHSTQLEKAWQLLSSLKLSSRNYTKPGKSLPLSKDVNAFISQSSRRTTQQCSSVLKRTVPECNQNYQSFSRGDVKTSEPNKNSGSSFPSHIFEVEETRQVTVGQKGSHPLMTDGLQRQTINCSASKSEMHTSAANGPKSASTDGIDEDDILENIDVDQIVLDHYQSTPQPSISKLPPITPHTNKDNFPIPAEERNLPPELSLMCSHNCKLGFCPEASAHLQAMKDTLIAISNDLIDNVDEMSSEKIVTLRQERQQLKKQIQQLEKYLHTASVHEERKMSHFSASTATPMAFQYETPPTVPFRIDPTRLDFQFQANNELRGLDRWGSSSMSCYSTDGFGVSTAPLEREPYVPKYIEINYIDGSTDKKWSSREFAWTKKLETNNKKVFGNHSFRPNQREVINATMSGYDVFVLMPTGGGKSLTYQLQLDVTWASIVTVANFSFTLSSYSAESFVYCQLEICVLRNDVLSTAGQGKQMYVFVSNLTKRAALLLCYHVTLISSLFVLRPYLPALVCPGITLVISPLVSLIQDQIMHLLQANIPAAYLSANMEWTEQQEILRELNSDYCKYKLLYVTPEKVAKSLWTHKVLVPLTAIVILKLLQKDCRCYRDGACSPKSVFSGWKLGSLAALEIFWLLLVFKTNRSDALLRQLERLHARESLARIVIDEAHCVSQWGHDFRPDYQGLGILKQKFPTIPLLALTATATMSVKEDVVQALGLVNCIVFRQSFNRPNLRYSVVPKTKKCVEDVDKFIRENHFDECGIVYCLSRMDCEKVAEKLQALKGKVEIDFIKLREKWEEMEIVLKLEFGHKAAFYHGSMDSAQRAMIQKQWSKDEINIICATVAFGMGINKPDVRFVIHHSLPKSIEGYHQECGRAGRDGQPSSCVLYYSYSDYIRVKHMISQGEQTPFASGYNRGSTAPSGRLLETNTENLLRMVSYCENDIDCRRLLQLIHFGEKFDSLNCQKTCDNCSKNQSCVEKDVTEIAKQLVELVKITRQQFSTAHLLEVYRGSLSQFVKKHRHETLSLHGAGKHLAKGEASRVLRHLVVEDILVENVKKSDIYGSVSSVVKVNESKAYNLFAGGQIIKLRFPSSVKASKSGRSEATPAKGSLTSQKLNPPQMAEPAQPPHSEVDLNLSAKLYSSLRMLRTILVKEAGEGVMAYHIFGNATLQQISKRIPRNKDELLEINGIGKAKITKYGDRVLETIEATIRDYYKDKNSSSSNDSSDSKRRRHATQGSNEDDFTESTGRSKKRLTKKQNQASNSTDHACVVIDNQFEDIDFDDNLFDVEVSEVDQGSGGRVLPSWSTTGNEVRS</sequence>
<dbReference type="Pfam" id="PF16124">
    <property type="entry name" value="RecQ_Zn_bind"/>
    <property type="match status" value="1"/>
</dbReference>
<dbReference type="EC" id="5.6.2.4" evidence="8"/>
<evidence type="ECO:0000259" key="11">
    <source>
        <dbReference type="PROSITE" id="PS51192"/>
    </source>
</evidence>
<feature type="domain" description="Helicase ATP-binding" evidence="11">
    <location>
        <begin position="574"/>
        <end position="894"/>
    </location>
</feature>
<name>A0AAE1WYV5_9LAMI</name>
<dbReference type="SMART" id="SM00956">
    <property type="entry name" value="RQC"/>
    <property type="match status" value="1"/>
</dbReference>
<dbReference type="InterPro" id="IPR027417">
    <property type="entry name" value="P-loop_NTPase"/>
</dbReference>
<evidence type="ECO:0000256" key="3">
    <source>
        <dbReference type="ARBA" id="ARBA00022741"/>
    </source>
</evidence>
<reference evidence="13" key="2">
    <citation type="journal article" date="2024" name="Plant">
        <title>Genomic evolution and insights into agronomic trait innovations of Sesamum species.</title>
        <authorList>
            <person name="Miao H."/>
            <person name="Wang L."/>
            <person name="Qu L."/>
            <person name="Liu H."/>
            <person name="Sun Y."/>
            <person name="Le M."/>
            <person name="Wang Q."/>
            <person name="Wei S."/>
            <person name="Zheng Y."/>
            <person name="Lin W."/>
            <person name="Duan Y."/>
            <person name="Cao H."/>
            <person name="Xiong S."/>
            <person name="Wang X."/>
            <person name="Wei L."/>
            <person name="Li C."/>
            <person name="Ma Q."/>
            <person name="Ju M."/>
            <person name="Zhao R."/>
            <person name="Li G."/>
            <person name="Mu C."/>
            <person name="Tian Q."/>
            <person name="Mei H."/>
            <person name="Zhang T."/>
            <person name="Gao T."/>
            <person name="Zhang H."/>
        </authorList>
    </citation>
    <scope>NUCLEOTIDE SEQUENCE</scope>
    <source>
        <strain evidence="13">K16</strain>
    </source>
</reference>
<feature type="region of interest" description="Disordered" evidence="9">
    <location>
        <begin position="300"/>
        <end position="320"/>
    </location>
</feature>
<dbReference type="GO" id="GO:0005694">
    <property type="term" value="C:chromosome"/>
    <property type="evidence" value="ECO:0007669"/>
    <property type="project" value="TreeGrafter"/>
</dbReference>
<feature type="region of interest" description="Disordered" evidence="9">
    <location>
        <begin position="1465"/>
        <end position="1484"/>
    </location>
</feature>
<dbReference type="InterPro" id="IPR011545">
    <property type="entry name" value="DEAD/DEAH_box_helicase_dom"/>
</dbReference>
<dbReference type="GO" id="GO:0003677">
    <property type="term" value="F:DNA binding"/>
    <property type="evidence" value="ECO:0007669"/>
    <property type="project" value="UniProtKB-KW"/>
</dbReference>
<feature type="compositionally biased region" description="Polar residues" evidence="9">
    <location>
        <begin position="254"/>
        <end position="263"/>
    </location>
</feature>
<dbReference type="GO" id="GO:0009378">
    <property type="term" value="F:four-way junction helicase activity"/>
    <property type="evidence" value="ECO:0007669"/>
    <property type="project" value="TreeGrafter"/>
</dbReference>
<dbReference type="GO" id="GO:0006260">
    <property type="term" value="P:DNA replication"/>
    <property type="evidence" value="ECO:0007669"/>
    <property type="project" value="InterPro"/>
</dbReference>
<proteinExistence type="inferred from homology"/>
<dbReference type="GO" id="GO:0043138">
    <property type="term" value="F:3'-5' DNA helicase activity"/>
    <property type="evidence" value="ECO:0007669"/>
    <property type="project" value="UniProtKB-EC"/>
</dbReference>
<comment type="caution">
    <text evidence="13">The sequence shown here is derived from an EMBL/GenBank/DDBJ whole genome shotgun (WGS) entry which is preliminary data.</text>
</comment>
<dbReference type="Gene3D" id="1.10.150.80">
    <property type="entry name" value="HRDC domain"/>
    <property type="match status" value="1"/>
</dbReference>
<reference evidence="13" key="1">
    <citation type="submission" date="2020-06" db="EMBL/GenBank/DDBJ databases">
        <authorList>
            <person name="Li T."/>
            <person name="Hu X."/>
            <person name="Zhang T."/>
            <person name="Song X."/>
            <person name="Zhang H."/>
            <person name="Dai N."/>
            <person name="Sheng W."/>
            <person name="Hou X."/>
            <person name="Wei L."/>
        </authorList>
    </citation>
    <scope>NUCLEOTIDE SEQUENCE</scope>
    <source>
        <strain evidence="13">K16</strain>
        <tissue evidence="13">Leaf</tissue>
    </source>
</reference>
<dbReference type="CDD" id="cd18794">
    <property type="entry name" value="SF2_C_RecQ"/>
    <property type="match status" value="1"/>
</dbReference>
<dbReference type="PANTHER" id="PTHR13710:SF156">
    <property type="entry name" value="ATP-DEPENDENT DNA HELICASE Q-LIKE 4B"/>
    <property type="match status" value="1"/>
</dbReference>
<dbReference type="PROSITE" id="PS50967">
    <property type="entry name" value="HRDC"/>
    <property type="match status" value="1"/>
</dbReference>
<dbReference type="Proteomes" id="UP001289374">
    <property type="component" value="Unassembled WGS sequence"/>
</dbReference>
<dbReference type="PROSITE" id="PS51192">
    <property type="entry name" value="HELICASE_ATP_BIND_1"/>
    <property type="match status" value="1"/>
</dbReference>
<dbReference type="PROSITE" id="PS00690">
    <property type="entry name" value="DEAH_ATP_HELICASE"/>
    <property type="match status" value="1"/>
</dbReference>
<dbReference type="FunFam" id="3.40.50.300:FF:001975">
    <property type="entry name" value="ATP-dependent DNA helicase"/>
    <property type="match status" value="1"/>
</dbReference>
<feature type="compositionally biased region" description="Polar residues" evidence="9">
    <location>
        <begin position="1474"/>
        <end position="1484"/>
    </location>
</feature>
<dbReference type="Pfam" id="PF00271">
    <property type="entry name" value="Helicase_C"/>
    <property type="match status" value="1"/>
</dbReference>
<keyword evidence="13" id="KW-0347">Helicase</keyword>
<protein>
    <recommendedName>
        <fullName evidence="8">DNA 3'-5' helicase</fullName>
        <ecNumber evidence="8">5.6.2.4</ecNumber>
    </recommendedName>
</protein>
<feature type="domain" description="Helicase C-terminal" evidence="12">
    <location>
        <begin position="919"/>
        <end position="1092"/>
    </location>
</feature>
<dbReference type="PROSITE" id="PS51194">
    <property type="entry name" value="HELICASE_CTER"/>
    <property type="match status" value="1"/>
</dbReference>
<feature type="compositionally biased region" description="Polar residues" evidence="9">
    <location>
        <begin position="300"/>
        <end position="317"/>
    </location>
</feature>
<evidence type="ECO:0000256" key="6">
    <source>
        <dbReference type="ARBA" id="ARBA00023125"/>
    </source>
</evidence>
<dbReference type="SMART" id="SM00490">
    <property type="entry name" value="HELICc"/>
    <property type="match status" value="1"/>
</dbReference>
<evidence type="ECO:0000313" key="13">
    <source>
        <dbReference type="EMBL" id="KAK4401971.1"/>
    </source>
</evidence>
<organism evidence="13 14">
    <name type="scientific">Sesamum angolense</name>
    <dbReference type="NCBI Taxonomy" id="2727404"/>
    <lineage>
        <taxon>Eukaryota</taxon>
        <taxon>Viridiplantae</taxon>
        <taxon>Streptophyta</taxon>
        <taxon>Embryophyta</taxon>
        <taxon>Tracheophyta</taxon>
        <taxon>Spermatophyta</taxon>
        <taxon>Magnoliopsida</taxon>
        <taxon>eudicotyledons</taxon>
        <taxon>Gunneridae</taxon>
        <taxon>Pentapetalae</taxon>
        <taxon>asterids</taxon>
        <taxon>lamiids</taxon>
        <taxon>Lamiales</taxon>
        <taxon>Pedaliaceae</taxon>
        <taxon>Sesamum</taxon>
    </lineage>
</organism>
<dbReference type="GO" id="GO:0005737">
    <property type="term" value="C:cytoplasm"/>
    <property type="evidence" value="ECO:0007669"/>
    <property type="project" value="TreeGrafter"/>
</dbReference>
<feature type="region of interest" description="Disordered" evidence="9">
    <location>
        <begin position="242"/>
        <end position="267"/>
    </location>
</feature>
<dbReference type="SMART" id="SM00487">
    <property type="entry name" value="DEXDc"/>
    <property type="match status" value="1"/>
</dbReference>
<dbReference type="CDD" id="cd17920">
    <property type="entry name" value="DEXHc_RecQ"/>
    <property type="match status" value="1"/>
</dbReference>
<comment type="catalytic activity">
    <reaction evidence="7">
        <text>Couples ATP hydrolysis with the unwinding of duplex DNA by translocating in the 3'-5' direction.</text>
        <dbReference type="EC" id="5.6.2.4"/>
    </reaction>
</comment>
<dbReference type="Pfam" id="PF09382">
    <property type="entry name" value="RQC"/>
    <property type="match status" value="1"/>
</dbReference>
<accession>A0AAE1WYV5</accession>
<dbReference type="InterPro" id="IPR018982">
    <property type="entry name" value="RQC_domain"/>
</dbReference>
<dbReference type="InterPro" id="IPR002464">
    <property type="entry name" value="DNA/RNA_helicase_DEAH_CS"/>
</dbReference>
<dbReference type="Gene3D" id="1.10.10.10">
    <property type="entry name" value="Winged helix-like DNA-binding domain superfamily/Winged helix DNA-binding domain"/>
    <property type="match status" value="1"/>
</dbReference>
<feature type="domain" description="HRDC" evidence="10">
    <location>
        <begin position="1304"/>
        <end position="1386"/>
    </location>
</feature>
<evidence type="ECO:0000256" key="9">
    <source>
        <dbReference type="SAM" id="MobiDB-lite"/>
    </source>
</evidence>
<keyword evidence="14" id="KW-1185">Reference proteome</keyword>
<evidence type="ECO:0000256" key="2">
    <source>
        <dbReference type="ARBA" id="ARBA00008894"/>
    </source>
</evidence>
<evidence type="ECO:0000256" key="4">
    <source>
        <dbReference type="ARBA" id="ARBA00022801"/>
    </source>
</evidence>
<evidence type="ECO:0000256" key="5">
    <source>
        <dbReference type="ARBA" id="ARBA00022840"/>
    </source>
</evidence>
<evidence type="ECO:0000259" key="10">
    <source>
        <dbReference type="PROSITE" id="PS50967"/>
    </source>
</evidence>
<evidence type="ECO:0000259" key="12">
    <source>
        <dbReference type="PROSITE" id="PS51194"/>
    </source>
</evidence>
<dbReference type="PANTHER" id="PTHR13710">
    <property type="entry name" value="DNA HELICASE RECQ FAMILY MEMBER"/>
    <property type="match status" value="1"/>
</dbReference>
<dbReference type="InterPro" id="IPR002121">
    <property type="entry name" value="HRDC_dom"/>
</dbReference>
<keyword evidence="4" id="KW-0378">Hydrolase</keyword>
<dbReference type="InterPro" id="IPR014001">
    <property type="entry name" value="Helicase_ATP-bd"/>
</dbReference>
<dbReference type="InterPro" id="IPR032284">
    <property type="entry name" value="RecQ_Zn-bd"/>
</dbReference>
<dbReference type="InterPro" id="IPR044876">
    <property type="entry name" value="HRDC_dom_sf"/>
</dbReference>
<dbReference type="Pfam" id="PF00270">
    <property type="entry name" value="DEAD"/>
    <property type="match status" value="1"/>
</dbReference>
<dbReference type="SMART" id="SM00341">
    <property type="entry name" value="HRDC"/>
    <property type="match status" value="1"/>
</dbReference>
<dbReference type="InterPro" id="IPR036388">
    <property type="entry name" value="WH-like_DNA-bd_sf"/>
</dbReference>
<comment type="similarity">
    <text evidence="1">Belongs to the helicase family. RecQ subfamily.</text>
</comment>
<feature type="region of interest" description="Disordered" evidence="9">
    <location>
        <begin position="1267"/>
        <end position="1300"/>
    </location>
</feature>
<dbReference type="SUPFAM" id="SSF47819">
    <property type="entry name" value="HRDC-like"/>
    <property type="match status" value="1"/>
</dbReference>
<dbReference type="GO" id="GO:0016787">
    <property type="term" value="F:hydrolase activity"/>
    <property type="evidence" value="ECO:0007669"/>
    <property type="project" value="UniProtKB-KW"/>
</dbReference>
<dbReference type="GO" id="GO:0005634">
    <property type="term" value="C:nucleus"/>
    <property type="evidence" value="ECO:0007669"/>
    <property type="project" value="TreeGrafter"/>
</dbReference>
<feature type="region of interest" description="Disordered" evidence="9">
    <location>
        <begin position="1386"/>
        <end position="1434"/>
    </location>
</feature>
<dbReference type="Gene3D" id="3.40.50.300">
    <property type="entry name" value="P-loop containing nucleotide triphosphate hydrolases"/>
    <property type="match status" value="4"/>
</dbReference>
<dbReference type="SUPFAM" id="SSF52540">
    <property type="entry name" value="P-loop containing nucleoside triphosphate hydrolases"/>
    <property type="match status" value="2"/>
</dbReference>
<evidence type="ECO:0000256" key="7">
    <source>
        <dbReference type="ARBA" id="ARBA00034617"/>
    </source>
</evidence>
<dbReference type="GO" id="GO:0000724">
    <property type="term" value="P:double-strand break repair via homologous recombination"/>
    <property type="evidence" value="ECO:0007669"/>
    <property type="project" value="TreeGrafter"/>
</dbReference>
<gene>
    <name evidence="13" type="ORF">Sango_0937800</name>
</gene>
<dbReference type="GO" id="GO:0005524">
    <property type="term" value="F:ATP binding"/>
    <property type="evidence" value="ECO:0007669"/>
    <property type="project" value="UniProtKB-KW"/>
</dbReference>
<evidence type="ECO:0000313" key="14">
    <source>
        <dbReference type="Proteomes" id="UP001289374"/>
    </source>
</evidence>
<dbReference type="EMBL" id="JACGWL010000005">
    <property type="protein sequence ID" value="KAK4401971.1"/>
    <property type="molecule type" value="Genomic_DNA"/>
</dbReference>
<keyword evidence="3" id="KW-0547">Nucleotide-binding</keyword>
<keyword evidence="6" id="KW-0238">DNA-binding</keyword>
<dbReference type="Pfam" id="PF00570">
    <property type="entry name" value="HRDC"/>
    <property type="match status" value="1"/>
</dbReference>
<evidence type="ECO:0000256" key="8">
    <source>
        <dbReference type="ARBA" id="ARBA00034808"/>
    </source>
</evidence>
<keyword evidence="5" id="KW-0067">ATP-binding</keyword>
<evidence type="ECO:0000256" key="1">
    <source>
        <dbReference type="ARBA" id="ARBA00005446"/>
    </source>
</evidence>
<dbReference type="InterPro" id="IPR001650">
    <property type="entry name" value="Helicase_C-like"/>
</dbReference>